<dbReference type="KEGG" id="sta:STHERM_c08280"/>
<dbReference type="PaxDb" id="665571-STHERM_c08280"/>
<dbReference type="Pfam" id="PF00370">
    <property type="entry name" value="FGGY_N"/>
    <property type="match status" value="1"/>
</dbReference>
<dbReference type="InterPro" id="IPR018484">
    <property type="entry name" value="FGGY_N"/>
</dbReference>
<dbReference type="EMBL" id="CP001698">
    <property type="protein sequence ID" value="ADN01777.1"/>
    <property type="molecule type" value="Genomic_DNA"/>
</dbReference>
<evidence type="ECO:0000259" key="5">
    <source>
        <dbReference type="Pfam" id="PF21546"/>
    </source>
</evidence>
<reference evidence="6 7" key="2">
    <citation type="journal article" date="2010" name="J. Bacteriol.">
        <title>Genome sequence of the polysaccharide-degrading, thermophilic anaerobe Spirochaeta thermophila DSM 6192.</title>
        <authorList>
            <person name="Angelov A."/>
            <person name="Liebl S."/>
            <person name="Ballschmiter M."/>
            <person name="Bomeke M."/>
            <person name="Lehmann R."/>
            <person name="Liesegang H."/>
            <person name="Daniel R."/>
            <person name="Liebl W."/>
        </authorList>
    </citation>
    <scope>NUCLEOTIDE SEQUENCE [LARGE SCALE GENOMIC DNA]</scope>
    <source>
        <strain evidence="7">ATCC 49972 / DSM 6192 / RI 19.B1</strain>
    </source>
</reference>
<reference key="1">
    <citation type="submission" date="2009-08" db="EMBL/GenBank/DDBJ databases">
        <title>The genome sequence of Spirochaeta thermophila DSM6192.</title>
        <authorList>
            <person name="Angelov A."/>
            <person name="Mientus M."/>
            <person name="Wittenberg S."/>
            <person name="Lehmann R."/>
            <person name="Liesegang H."/>
            <person name="Daniel R."/>
            <person name="Liebl W."/>
        </authorList>
    </citation>
    <scope>NUCLEOTIDE SEQUENCE</scope>
    <source>
        <strain>DSM 6192</strain>
    </source>
</reference>
<sequence>MDYAIAVIDIGMTNKKVSVFDDRLNLLEAAHRTFPPVRVDGIETHDLAGMEEWFLEELSRYADRFPVKAVAVTAHGATAVCVDEQGEPCVPCVYYTHEPGPGFHREFFERFGDPLDLQRRTGTAEFKALINLGKGLYFVKQRFPEGWARTKWILSYPQYWGYRLTGRIGAEWTYLGCHTYLWDFLTGEYSEVARSMGILPLLPREIRRPWDSLGTVSEAVSDRTGLAPDTIVTLGIHDSNASLLPYFVTERVGEFVLNSTGTWCVLMNPTDRYRMEEEELGKVVFYNISAMDTPIKTAIFRGGAEYEAYRELISRYAALDEDPDFIPMDYVDFLRRSDTFILPELIPGSGQFPGSPPGIVEGGRWFPYEEIVRGGRVPPVLREGKRAYTALTVSLVLQTLVALRRIGLRKGQKVFIEGGFRRNQAYCLLLSSALPDHPVYLSDLTEATSFGAAMTGRMALTGSGIEELSGDTSIRYTELEKHDVPGLKEYEQAWLDLIAQHTEKER</sequence>
<dbReference type="PANTHER" id="PTHR43095">
    <property type="entry name" value="SUGAR KINASE"/>
    <property type="match status" value="1"/>
</dbReference>
<feature type="domain" description="Carbohydrate kinase FGGY C-terminal" evidence="5">
    <location>
        <begin position="255"/>
        <end position="455"/>
    </location>
</feature>
<dbReference type="Gene3D" id="3.30.420.40">
    <property type="match status" value="2"/>
</dbReference>
<evidence type="ECO:0000256" key="1">
    <source>
        <dbReference type="ARBA" id="ARBA00009156"/>
    </source>
</evidence>
<protein>
    <submittedName>
        <fullName evidence="6">Uncharacterized protein</fullName>
    </submittedName>
</protein>
<gene>
    <name evidence="6" type="ordered locus">STHERM_c08280</name>
</gene>
<accession>E0RRZ0</accession>
<evidence type="ECO:0000313" key="6">
    <source>
        <dbReference type="EMBL" id="ADN01777.1"/>
    </source>
</evidence>
<evidence type="ECO:0000313" key="7">
    <source>
        <dbReference type="Proteomes" id="UP000001296"/>
    </source>
</evidence>
<dbReference type="eggNOG" id="COG1070">
    <property type="taxonomic scope" value="Bacteria"/>
</dbReference>
<dbReference type="Pfam" id="PF21546">
    <property type="entry name" value="FGGY_C_2"/>
    <property type="match status" value="1"/>
</dbReference>
<evidence type="ECO:0000256" key="3">
    <source>
        <dbReference type="ARBA" id="ARBA00022777"/>
    </source>
</evidence>
<organism evidence="6 7">
    <name type="scientific">Winmispira thermophila (strain ATCC 49972 / DSM 6192 / RI 19.B1)</name>
    <name type="common">Spirochaeta thermophila</name>
    <dbReference type="NCBI Taxonomy" id="665571"/>
    <lineage>
        <taxon>Bacteria</taxon>
        <taxon>Pseudomonadati</taxon>
        <taxon>Spirochaetota</taxon>
        <taxon>Spirochaetia</taxon>
        <taxon>Winmispirales</taxon>
        <taxon>Winmispiraceae</taxon>
        <taxon>Winmispira</taxon>
    </lineage>
</organism>
<comment type="similarity">
    <text evidence="1">Belongs to the FGGY kinase family.</text>
</comment>
<dbReference type="InterPro" id="IPR043129">
    <property type="entry name" value="ATPase_NBD"/>
</dbReference>
<keyword evidence="3" id="KW-0418">Kinase</keyword>
<dbReference type="CDD" id="cd07772">
    <property type="entry name" value="ASKHA_NBD_FGGY_NaCK-like"/>
    <property type="match status" value="1"/>
</dbReference>
<dbReference type="SUPFAM" id="SSF53067">
    <property type="entry name" value="Actin-like ATPase domain"/>
    <property type="match status" value="2"/>
</dbReference>
<proteinExistence type="inferred from homology"/>
<dbReference type="HOGENOM" id="CLU_034535_0_0_12"/>
<dbReference type="PANTHER" id="PTHR43095:SF2">
    <property type="entry name" value="GLUCONOKINASE"/>
    <property type="match status" value="1"/>
</dbReference>
<dbReference type="GO" id="GO:0016301">
    <property type="term" value="F:kinase activity"/>
    <property type="evidence" value="ECO:0007669"/>
    <property type="project" value="UniProtKB-KW"/>
</dbReference>
<dbReference type="InterPro" id="IPR049382">
    <property type="entry name" value="FGGY_C_2"/>
</dbReference>
<name>E0RRZ0_WINT6</name>
<keyword evidence="2" id="KW-0808">Transferase</keyword>
<dbReference type="Proteomes" id="UP000001296">
    <property type="component" value="Chromosome"/>
</dbReference>
<evidence type="ECO:0000256" key="2">
    <source>
        <dbReference type="ARBA" id="ARBA00022679"/>
    </source>
</evidence>
<dbReference type="RefSeq" id="WP_013313618.1">
    <property type="nucleotide sequence ID" value="NC_014484.1"/>
</dbReference>
<dbReference type="InterPro" id="IPR050406">
    <property type="entry name" value="FGGY_Carb_Kinase"/>
</dbReference>
<evidence type="ECO:0000259" key="4">
    <source>
        <dbReference type="Pfam" id="PF00370"/>
    </source>
</evidence>
<feature type="domain" description="Carbohydrate kinase FGGY N-terminal" evidence="4">
    <location>
        <begin position="6"/>
        <end position="244"/>
    </location>
</feature>
<dbReference type="GO" id="GO:0005975">
    <property type="term" value="P:carbohydrate metabolic process"/>
    <property type="evidence" value="ECO:0007669"/>
    <property type="project" value="InterPro"/>
</dbReference>
<dbReference type="AlphaFoldDB" id="E0RRZ0"/>